<dbReference type="PANTHER" id="PTHR33840">
    <property type="match status" value="1"/>
</dbReference>
<keyword evidence="4" id="KW-1185">Reference proteome</keyword>
<dbReference type="AlphaFoldDB" id="A0A8H3ZVD6"/>
<dbReference type="InterPro" id="IPR029058">
    <property type="entry name" value="AB_hydrolase_fold"/>
</dbReference>
<feature type="region of interest" description="Disordered" evidence="1">
    <location>
        <begin position="466"/>
        <end position="489"/>
    </location>
</feature>
<dbReference type="EMBL" id="WOWK01000014">
    <property type="protein sequence ID" value="KAF0329077.1"/>
    <property type="molecule type" value="Genomic_DNA"/>
</dbReference>
<dbReference type="OrthoDB" id="3162439at2759"/>
<evidence type="ECO:0000313" key="4">
    <source>
        <dbReference type="Proteomes" id="UP000434172"/>
    </source>
</evidence>
<evidence type="ECO:0000313" key="3">
    <source>
        <dbReference type="EMBL" id="KAF0329077.1"/>
    </source>
</evidence>
<feature type="compositionally biased region" description="Basic residues" evidence="1">
    <location>
        <begin position="550"/>
        <end position="560"/>
    </location>
</feature>
<feature type="domain" description="T6SS Phospholipase effector Tle1-like catalytic" evidence="2">
    <location>
        <begin position="32"/>
        <end position="181"/>
    </location>
</feature>
<feature type="domain" description="T6SS Phospholipase effector Tle1-like catalytic" evidence="2">
    <location>
        <begin position="248"/>
        <end position="416"/>
    </location>
</feature>
<name>A0A8H3ZVD6_9PEZI</name>
<dbReference type="Proteomes" id="UP000434172">
    <property type="component" value="Unassembled WGS sequence"/>
</dbReference>
<evidence type="ECO:0000259" key="2">
    <source>
        <dbReference type="Pfam" id="PF09994"/>
    </source>
</evidence>
<proteinExistence type="predicted"/>
<gene>
    <name evidence="3" type="ORF">GQ607_003745</name>
</gene>
<sequence length="814" mass="91635">MSCTIPMDRKVDNVTTLDPCVHFDPDRGYNNKRIVVCCDGTWNNSETADQVKFFRNQSGKISTNVGRLSTAFAHKCCNGMAQIVYYHRGAGTDKSLWAKALGGLFGTGVVADIADVYRFVCDNYNTKDEIVFIGFSRGAFTARSVAGMVCAIGLLNGFGLANFGAIYKDYSNFSNWTAETEFDPDQHLLWWNVANVCHAIRSEEPGAQISEQDIEDFMKLRKAVFEALTGHLFSDLLELVGGDDEGETKEERLQDMADLYQSWLHCFGMVLKQKDESENTPSFLDSLFSMKADATPGEKIEKVKVKAVGVWDTVGSLGVPYDPRTRDRSDDEIRFASHNVHDRIENAFHALALDETRGPFKPTLWNLPKVETKLQDIDDEPPRLRQVWFPGCHSDVGGGLDNQQIATISLAWMADQLTSVGVEFNPEEMKRIFLNTELDSKWALGRITEPEMWTGMVDKVQQIWTGPEGKRTPGMNTADGKDSGKPTVLTNTNELIHPCVRMRYLYGGKGPNGVTEWQCESLTNSRYVLTCIPASEPEQDEREDKEVKGKQGKKGKRGKRGKEGDQVKQAEQLEPIVRPEWARGHYRDWSTYETLAGNVTSICGGTLTEVSSTHKVVPKQLPLDQDLYNGQSSENWTWELANGSVTGSGKMWVWRREAPEWHWPCNVTTWPWKSHTDCKAKCPTWVRETTTLHEERIGMWERQFLKILNKDSQVAPVQFKPGFLSRFASGTPKFVRKIMKNGYNVVSGVVQGTGRFFWKTGAVLGNKAVVTFEGYKNQHPMSKTDVLAKLPSATVAKYGYHDLIAWQRGDMRKT</sequence>
<evidence type="ECO:0000256" key="1">
    <source>
        <dbReference type="SAM" id="MobiDB-lite"/>
    </source>
</evidence>
<dbReference type="Pfam" id="PF09994">
    <property type="entry name" value="T6SS_Tle1-like_cat"/>
    <property type="match status" value="2"/>
</dbReference>
<dbReference type="InterPro" id="IPR018712">
    <property type="entry name" value="Tle1-like_cat"/>
</dbReference>
<comment type="caution">
    <text evidence="3">The sequence shown here is derived from an EMBL/GenBank/DDBJ whole genome shotgun (WGS) entry which is preliminary data.</text>
</comment>
<dbReference type="Gene3D" id="3.40.50.1820">
    <property type="entry name" value="alpha/beta hydrolase"/>
    <property type="match status" value="1"/>
</dbReference>
<protein>
    <recommendedName>
        <fullName evidence="2">T6SS Phospholipase effector Tle1-like catalytic domain-containing protein</fullName>
    </recommendedName>
</protein>
<organism evidence="3 4">
    <name type="scientific">Colletotrichum asianum</name>
    <dbReference type="NCBI Taxonomy" id="702518"/>
    <lineage>
        <taxon>Eukaryota</taxon>
        <taxon>Fungi</taxon>
        <taxon>Dikarya</taxon>
        <taxon>Ascomycota</taxon>
        <taxon>Pezizomycotina</taxon>
        <taxon>Sordariomycetes</taxon>
        <taxon>Hypocreomycetidae</taxon>
        <taxon>Glomerellales</taxon>
        <taxon>Glomerellaceae</taxon>
        <taxon>Colletotrichum</taxon>
        <taxon>Colletotrichum gloeosporioides species complex</taxon>
    </lineage>
</organism>
<reference evidence="3 4" key="1">
    <citation type="submission" date="2019-12" db="EMBL/GenBank/DDBJ databases">
        <title>A genome sequence resource for the geographically widespread anthracnose pathogen Colletotrichum asianum.</title>
        <authorList>
            <person name="Meng Y."/>
        </authorList>
    </citation>
    <scope>NUCLEOTIDE SEQUENCE [LARGE SCALE GENOMIC DNA]</scope>
    <source>
        <strain evidence="3 4">ICMP 18580</strain>
    </source>
</reference>
<dbReference type="PANTHER" id="PTHR33840:SF1">
    <property type="entry name" value="TLE1 PHOSPHOLIPASE DOMAIN-CONTAINING PROTEIN"/>
    <property type="match status" value="1"/>
</dbReference>
<dbReference type="SUPFAM" id="SSF53474">
    <property type="entry name" value="alpha/beta-Hydrolases"/>
    <property type="match status" value="1"/>
</dbReference>
<feature type="region of interest" description="Disordered" evidence="1">
    <location>
        <begin position="536"/>
        <end position="574"/>
    </location>
</feature>
<accession>A0A8H3ZVD6</accession>